<dbReference type="InterPro" id="IPR008441">
    <property type="entry name" value="AfumC-like_glycosyl_Trfase"/>
</dbReference>
<dbReference type="Gene3D" id="3.90.550.20">
    <property type="match status" value="1"/>
</dbReference>
<dbReference type="SUPFAM" id="SSF53448">
    <property type="entry name" value="Nucleotide-diphospho-sugar transferases"/>
    <property type="match status" value="1"/>
</dbReference>
<feature type="transmembrane region" description="Helical" evidence="1">
    <location>
        <begin position="89"/>
        <end position="111"/>
    </location>
</feature>
<dbReference type="InterPro" id="IPR029044">
    <property type="entry name" value="Nucleotide-diphossugar_trans"/>
</dbReference>
<evidence type="ECO:0000313" key="3">
    <source>
        <dbReference type="Proteomes" id="UP001178507"/>
    </source>
</evidence>
<keyword evidence="1" id="KW-0472">Membrane</keyword>
<keyword evidence="1" id="KW-1133">Transmembrane helix</keyword>
<name>A0AA36JNF4_9DINO</name>
<dbReference type="GO" id="GO:0016020">
    <property type="term" value="C:membrane"/>
    <property type="evidence" value="ECO:0007669"/>
    <property type="project" value="GOC"/>
</dbReference>
<reference evidence="2" key="1">
    <citation type="submission" date="2023-08" db="EMBL/GenBank/DDBJ databases">
        <authorList>
            <person name="Chen Y."/>
            <person name="Shah S."/>
            <person name="Dougan E. K."/>
            <person name="Thang M."/>
            <person name="Chan C."/>
        </authorList>
    </citation>
    <scope>NUCLEOTIDE SEQUENCE</scope>
</reference>
<dbReference type="EMBL" id="CAUJNA010003734">
    <property type="protein sequence ID" value="CAJ1408806.1"/>
    <property type="molecule type" value="Genomic_DNA"/>
</dbReference>
<feature type="non-terminal residue" evidence="2">
    <location>
        <position position="1"/>
    </location>
</feature>
<keyword evidence="3" id="KW-1185">Reference proteome</keyword>
<dbReference type="Pfam" id="PF05704">
    <property type="entry name" value="Caps_synth"/>
    <property type="match status" value="1"/>
</dbReference>
<gene>
    <name evidence="2" type="ORF">EVOR1521_LOCUS30058</name>
</gene>
<dbReference type="GO" id="GO:0051999">
    <property type="term" value="P:mannosyl-inositol phosphorylceramide biosynthetic process"/>
    <property type="evidence" value="ECO:0007669"/>
    <property type="project" value="TreeGrafter"/>
</dbReference>
<accession>A0AA36JNF4</accession>
<keyword evidence="1" id="KW-0812">Transmembrane</keyword>
<dbReference type="AlphaFoldDB" id="A0AA36JNF4"/>
<evidence type="ECO:0000256" key="1">
    <source>
        <dbReference type="SAM" id="Phobius"/>
    </source>
</evidence>
<protein>
    <submittedName>
        <fullName evidence="2">Uncharacterized protein</fullName>
    </submittedName>
</protein>
<proteinExistence type="predicted"/>
<organism evidence="2 3">
    <name type="scientific">Effrenium voratum</name>
    <dbReference type="NCBI Taxonomy" id="2562239"/>
    <lineage>
        <taxon>Eukaryota</taxon>
        <taxon>Sar</taxon>
        <taxon>Alveolata</taxon>
        <taxon>Dinophyceae</taxon>
        <taxon>Suessiales</taxon>
        <taxon>Symbiodiniaceae</taxon>
        <taxon>Effrenium</taxon>
    </lineage>
</organism>
<dbReference type="PANTHER" id="PTHR32385">
    <property type="entry name" value="MANNOSYL PHOSPHORYLINOSITOL CERAMIDE SYNTHASE"/>
    <property type="match status" value="1"/>
</dbReference>
<sequence>LESFVLFPSKSKILAARDRRPTACSATFVEGMRPSFARVIREKEKADLKEDLELSDVSFLSRDRDLLDYTEEKEFSDSEDDVSRGRRKAIICSCAFFAACVFFGAFVAMGGSGAQKIWTSSSAWGSPGEDFPLLGQGLCIGLYGMLIPKYNTSDSDVLSLFSDSDDCRASCAADDQCTGYVTKDDGGCSLILKEDGMLPAAADGDERFQCFWRRRWLHDSVGVYNPPRPLVPKVIWSYWEDLQVPFNKTLQERAHQGLAFRNLCQSSWRKLNPGWEVRMLDQDTMWNYIALEDLPKGFHALKIWHRSDAIRLALVAKHGGVWLDATTLLLRPFSTVIQDTDPGHRIFYVNRGLKGQPLINPSLAEKRVTAELHVENWFFAAPPQDPFLVRTLSCVKRLHRESDTKLLAEYPDMFTARQQENLLALGIWEYLATDACLFKVLDEDKALKEWWLGPSVTRRNLLGHLNPRWWSNPDETVKELFRRVDPELVQTLTGGALLLLKFTGPMRDKLIDPLSPLELYGCVESSWSIALTALQLFNATKCIQLRLPGANSWL</sequence>
<dbReference type="PANTHER" id="PTHR32385:SF22">
    <property type="entry name" value="MANNOSYL PHOSPHORYLINOSITOL CERAMIDE SYNTHASE SUR1"/>
    <property type="match status" value="1"/>
</dbReference>
<comment type="caution">
    <text evidence="2">The sequence shown here is derived from an EMBL/GenBank/DDBJ whole genome shotgun (WGS) entry which is preliminary data.</text>
</comment>
<dbReference type="InterPro" id="IPR051706">
    <property type="entry name" value="Glycosyltransferase_domain"/>
</dbReference>
<evidence type="ECO:0000313" key="2">
    <source>
        <dbReference type="EMBL" id="CAJ1408806.1"/>
    </source>
</evidence>
<dbReference type="GO" id="GO:0000030">
    <property type="term" value="F:mannosyltransferase activity"/>
    <property type="evidence" value="ECO:0007669"/>
    <property type="project" value="TreeGrafter"/>
</dbReference>
<dbReference type="Proteomes" id="UP001178507">
    <property type="component" value="Unassembled WGS sequence"/>
</dbReference>